<gene>
    <name evidence="2" type="ORF">JYK00_09355</name>
</gene>
<evidence type="ECO:0000313" key="3">
    <source>
        <dbReference type="Proteomes" id="UP000671862"/>
    </source>
</evidence>
<proteinExistence type="predicted"/>
<keyword evidence="2" id="KW-0378">Hydrolase</keyword>
<dbReference type="InterPro" id="IPR000073">
    <property type="entry name" value="AB_hydrolase_1"/>
</dbReference>
<dbReference type="PANTHER" id="PTHR46331:SF2">
    <property type="entry name" value="VALACYCLOVIR HYDROLASE"/>
    <property type="match status" value="1"/>
</dbReference>
<dbReference type="Proteomes" id="UP000671862">
    <property type="component" value="Chromosome"/>
</dbReference>
<feature type="domain" description="AB hydrolase-1" evidence="1">
    <location>
        <begin position="21"/>
        <end position="120"/>
    </location>
</feature>
<dbReference type="RefSeq" id="WP_207566630.1">
    <property type="nucleotide sequence ID" value="NZ_CP071446.1"/>
</dbReference>
<sequence length="250" mass="28632">MSFISYGNYEIYYETIGKGEPLFMIHGNTASSKMLKEEAIYYSNFYKIILVDMIGHGKSRKMEVFPEDYWVENTKVLVELCDKLKINKVNILGTSGGAIVALNFAINKPEIVNKVIADSFIGEKLTVPEAQRIKEEREIAKKNGAVKFWKYMHGKDWEKVVDADSKMLINYARKYRNNFKNSLNKISCPVLITGSLKDNLINDIGKRLTNVAKQINSSLTIFTSEGEHPLMLSRKELYRNIAIKFLKNNL</sequence>
<name>A0ABX7S5R9_9BACT</name>
<dbReference type="GO" id="GO:0016787">
    <property type="term" value="F:hydrolase activity"/>
    <property type="evidence" value="ECO:0007669"/>
    <property type="project" value="UniProtKB-KW"/>
</dbReference>
<dbReference type="Gene3D" id="3.40.50.1820">
    <property type="entry name" value="alpha/beta hydrolase"/>
    <property type="match status" value="1"/>
</dbReference>
<evidence type="ECO:0000259" key="1">
    <source>
        <dbReference type="Pfam" id="PF00561"/>
    </source>
</evidence>
<reference evidence="2 3" key="1">
    <citation type="submission" date="2021-03" db="EMBL/GenBank/DDBJ databases">
        <title>Thermosipho ferrireducens sp.nov., an anaerobic thermophilic iron-reducing bacterium isolated from a deep-sea hydrothermal sulfide deposits.</title>
        <authorList>
            <person name="Zeng X."/>
            <person name="Chen Y."/>
            <person name="Shao Z."/>
        </authorList>
    </citation>
    <scope>NUCLEOTIDE SEQUENCE [LARGE SCALE GENOMIC DNA]</scope>
    <source>
        <strain evidence="2 3">JL129W03</strain>
    </source>
</reference>
<keyword evidence="3" id="KW-1185">Reference proteome</keyword>
<dbReference type="PANTHER" id="PTHR46331">
    <property type="entry name" value="VALACYCLOVIR HYDROLASE"/>
    <property type="match status" value="1"/>
</dbReference>
<protein>
    <submittedName>
        <fullName evidence="2">Alpha/beta hydrolase</fullName>
    </submittedName>
</protein>
<evidence type="ECO:0000313" key="2">
    <source>
        <dbReference type="EMBL" id="QTA37909.1"/>
    </source>
</evidence>
<organism evidence="2 3">
    <name type="scientific">Thermosipho ferrireducens</name>
    <dbReference type="NCBI Taxonomy" id="2571116"/>
    <lineage>
        <taxon>Bacteria</taxon>
        <taxon>Thermotogati</taxon>
        <taxon>Thermotogota</taxon>
        <taxon>Thermotogae</taxon>
        <taxon>Thermotogales</taxon>
        <taxon>Fervidobacteriaceae</taxon>
        <taxon>Thermosipho</taxon>
    </lineage>
</organism>
<dbReference type="EMBL" id="CP071446">
    <property type="protein sequence ID" value="QTA37909.1"/>
    <property type="molecule type" value="Genomic_DNA"/>
</dbReference>
<accession>A0ABX7S5R9</accession>
<dbReference type="InterPro" id="IPR029058">
    <property type="entry name" value="AB_hydrolase_fold"/>
</dbReference>
<dbReference type="PRINTS" id="PR00111">
    <property type="entry name" value="ABHYDROLASE"/>
</dbReference>
<dbReference type="SUPFAM" id="SSF53474">
    <property type="entry name" value="alpha/beta-Hydrolases"/>
    <property type="match status" value="1"/>
</dbReference>
<dbReference type="Pfam" id="PF00561">
    <property type="entry name" value="Abhydrolase_1"/>
    <property type="match status" value="1"/>
</dbReference>